<accession>A0A8S1DHN5</accession>
<dbReference type="OrthoDB" id="2121828at2759"/>
<dbReference type="SMART" id="SM01332">
    <property type="entry name" value="Cyclin_C"/>
    <property type="match status" value="1"/>
</dbReference>
<sequence>MMKLKTLAGLLLFCCFAFSSAKSEFIGAEELESVLYEELGDGTVAVNRFESTIDWRSLNPIFGDFNPSPRLDSCSKLGVGRFPVLGDCGKFLECHAETNNTEEVTYTRRIVQCLQDFWFSEKSGVCGLKGDVCFYGRLVPASPAVHLAQRTLKPTSLSCTREGWFAQPGCTGFHVCRSTKYGLKRNEYTCGAGNLYDEMTQKCVSAALKIKCSVPLAEEVCLRPCIEGDNRVCSYQFIVSEHVSMSTVHCGNCPYNLDDCNLPGCISAGGLQRPLISINQQMPGPAIQVCKGDTIEVDVVNLLTTSAVTIHWHGLLQRATPFMDGVPYLTQCPISPGNSFLYRMIADEAGTHIYHSHIGHLDADGIHGALIVREQQSTEEGLVGRYDQDLPEHTILVWHWYQNLGEVQSLDLKLLSQRREGFGFLINGKGVVGQRFAANGKRRQEPITNYYVNSGTRYRFRVIFNGPLMCPIQISIDGHQLEILAVDGNAVQSSDGLVESVFLTAGERLDIVPLATVSTWDSAFYVRVRGLDDCNDLKNGVHQYAILRYDNYAGAVLNYPEPSYNSAIRPGRAFNLDRDIFNSVTQTRISADSLVNYNTALNRPDNLEGTPDKRFYVDASFNVYSESSGVQFVYPQLNNVTWASPSFPLLTQWQQITSTTLCTDQYNTPTGCEGSHCVCPNTLLVQTGDLVEIVLYDPRGPFEIGHPFHLHGFDFKVVGHYYFSGQTYYEEVKNLVENTNDIVKNPSGPWKDTVLLPGKALVLLRFRADNPGYWMFHCHIGEHAALGMALTFKVGEHFEMIEPPAVTPVQLAEWRCSFRQLSEATDSERNSFSNINSFVLQPETEKMPGKQADIPSMFDKMNRKRKFPMGEPSSPPSATSKRRHESERELKSPESKPSPRRSLRIKTLSEMNLSVGEKVSPLPTFTWGDHQTVWWNSMLVPDLKNNEARGMDMFDKNPEILPKMRSIMLDWLIEVAEVYKLRRETYYLAQDYVDRFLYLSEDAPKADLQLLGITCIFIAAKANEIYPPNVSDFAYVTDGACTEDAIIDHESYVLRILDWKVFIFTPTDWVSLFLQNSCRLSAPESKHKFEVPRFPTGALAIIASVLDLATLDAGCLKYSYSVLAASAIIFVYGKDLVLRACGIDWSDLTDCVTWMAKFAIALHVNGLVPIVGTNEIPSPPLLAFTTAPQDKADPNLLQSHRTTMELLVAAQQTNIHALNTEIENEQDASELPASSPEKVLMLERTPMGKQLEQDTSSLEMAPVKSVAVKSTVSPSYNPKELFQQICRVQ</sequence>
<dbReference type="PANTHER" id="PTHR11709">
    <property type="entry name" value="MULTI-COPPER OXIDASE"/>
    <property type="match status" value="1"/>
</dbReference>
<evidence type="ECO:0000256" key="10">
    <source>
        <dbReference type="SAM" id="SignalP"/>
    </source>
</evidence>
<dbReference type="InterPro" id="IPR004367">
    <property type="entry name" value="Cyclin_C-dom"/>
</dbReference>
<evidence type="ECO:0000256" key="1">
    <source>
        <dbReference type="ARBA" id="ARBA00010609"/>
    </source>
</evidence>
<feature type="region of interest" description="Disordered" evidence="9">
    <location>
        <begin position="864"/>
        <end position="904"/>
    </location>
</feature>
<dbReference type="GO" id="GO:0006826">
    <property type="term" value="P:iron ion transport"/>
    <property type="evidence" value="ECO:0007669"/>
    <property type="project" value="TreeGrafter"/>
</dbReference>
<dbReference type="CDD" id="cd13905">
    <property type="entry name" value="CuRO_3_tcLLC2_insect_like"/>
    <property type="match status" value="1"/>
</dbReference>
<keyword evidence="6 8" id="KW-0195">Cyclin</keyword>
<evidence type="ECO:0000256" key="5">
    <source>
        <dbReference type="ARBA" id="ARBA00023008"/>
    </source>
</evidence>
<evidence type="ECO:0000256" key="7">
    <source>
        <dbReference type="ARBA" id="ARBA00023306"/>
    </source>
</evidence>
<evidence type="ECO:0000313" key="12">
    <source>
        <dbReference type="EMBL" id="CAB3380549.1"/>
    </source>
</evidence>
<dbReference type="InterPro" id="IPR011707">
    <property type="entry name" value="Cu-oxidase-like_N"/>
</dbReference>
<evidence type="ECO:0000259" key="11">
    <source>
        <dbReference type="PROSITE" id="PS50940"/>
    </source>
</evidence>
<organism evidence="12 13">
    <name type="scientific">Cloeon dipterum</name>
    <dbReference type="NCBI Taxonomy" id="197152"/>
    <lineage>
        <taxon>Eukaryota</taxon>
        <taxon>Metazoa</taxon>
        <taxon>Ecdysozoa</taxon>
        <taxon>Arthropoda</taxon>
        <taxon>Hexapoda</taxon>
        <taxon>Insecta</taxon>
        <taxon>Pterygota</taxon>
        <taxon>Palaeoptera</taxon>
        <taxon>Ephemeroptera</taxon>
        <taxon>Pisciforma</taxon>
        <taxon>Baetidae</taxon>
        <taxon>Cloeon</taxon>
    </lineage>
</organism>
<dbReference type="InterPro" id="IPR002557">
    <property type="entry name" value="Chitin-bd_dom"/>
</dbReference>
<evidence type="ECO:0000256" key="9">
    <source>
        <dbReference type="SAM" id="MobiDB-lite"/>
    </source>
</evidence>
<proteinExistence type="inferred from homology"/>
<dbReference type="GO" id="GO:0051301">
    <property type="term" value="P:cell division"/>
    <property type="evidence" value="ECO:0007669"/>
    <property type="project" value="UniProtKB-KW"/>
</dbReference>
<dbReference type="FunFam" id="1.10.472.10:FF:000001">
    <property type="entry name" value="G2/mitotic-specific cyclin"/>
    <property type="match status" value="1"/>
</dbReference>
<dbReference type="PROSITE" id="PS00080">
    <property type="entry name" value="MULTICOPPER_OXIDASE2"/>
    <property type="match status" value="1"/>
</dbReference>
<dbReference type="PROSITE" id="PS50940">
    <property type="entry name" value="CHIT_BIND_II"/>
    <property type="match status" value="1"/>
</dbReference>
<protein>
    <recommendedName>
        <fullName evidence="11">Chitin-binding type-2 domain-containing protein</fullName>
    </recommendedName>
</protein>
<dbReference type="SUPFAM" id="SSF47954">
    <property type="entry name" value="Cyclin-like"/>
    <property type="match status" value="2"/>
</dbReference>
<feature type="signal peptide" evidence="10">
    <location>
        <begin position="1"/>
        <end position="21"/>
    </location>
</feature>
<evidence type="ECO:0000256" key="6">
    <source>
        <dbReference type="ARBA" id="ARBA00023127"/>
    </source>
</evidence>
<keyword evidence="2" id="KW-0132">Cell division</keyword>
<dbReference type="EMBL" id="CADEPI010000211">
    <property type="protein sequence ID" value="CAB3380549.1"/>
    <property type="molecule type" value="Genomic_DNA"/>
</dbReference>
<dbReference type="GO" id="GO:0000278">
    <property type="term" value="P:mitotic cell cycle"/>
    <property type="evidence" value="ECO:0007669"/>
    <property type="project" value="UniProtKB-ARBA"/>
</dbReference>
<dbReference type="CDD" id="cd13858">
    <property type="entry name" value="CuRO_1_tcLCC2_insect_like"/>
    <property type="match status" value="1"/>
</dbReference>
<comment type="similarity">
    <text evidence="1">Belongs to the multicopper oxidase family.</text>
</comment>
<dbReference type="InterPro" id="IPR011706">
    <property type="entry name" value="Cu-oxidase_C"/>
</dbReference>
<keyword evidence="5" id="KW-0186">Copper</keyword>
<dbReference type="InterPro" id="IPR048258">
    <property type="entry name" value="Cyclins_cyclin-box"/>
</dbReference>
<name>A0A8S1DHN5_9INSE</name>
<dbReference type="InterPro" id="IPR013763">
    <property type="entry name" value="Cyclin-like_dom"/>
</dbReference>
<keyword evidence="3" id="KW-0479">Metal-binding</keyword>
<dbReference type="Pfam" id="PF07731">
    <property type="entry name" value="Cu-oxidase_2"/>
    <property type="match status" value="1"/>
</dbReference>
<dbReference type="GO" id="GO:0008061">
    <property type="term" value="F:chitin binding"/>
    <property type="evidence" value="ECO:0007669"/>
    <property type="project" value="InterPro"/>
</dbReference>
<dbReference type="CDD" id="cd20520">
    <property type="entry name" value="CYCLIN_CCNE_rpt2"/>
    <property type="match status" value="1"/>
</dbReference>
<dbReference type="SUPFAM" id="SSF57625">
    <property type="entry name" value="Invertebrate chitin-binding proteins"/>
    <property type="match status" value="1"/>
</dbReference>
<dbReference type="InterPro" id="IPR036508">
    <property type="entry name" value="Chitin-bd_dom_sf"/>
</dbReference>
<evidence type="ECO:0000313" key="13">
    <source>
        <dbReference type="Proteomes" id="UP000494165"/>
    </source>
</evidence>
<dbReference type="InterPro" id="IPR045087">
    <property type="entry name" value="Cu-oxidase_fam"/>
</dbReference>
<keyword evidence="10" id="KW-0732">Signal</keyword>
<dbReference type="Gene3D" id="1.10.472.10">
    <property type="entry name" value="Cyclin-like"/>
    <property type="match status" value="2"/>
</dbReference>
<feature type="domain" description="Chitin-binding type-2" evidence="11">
    <location>
        <begin position="156"/>
        <end position="214"/>
    </location>
</feature>
<evidence type="ECO:0000256" key="8">
    <source>
        <dbReference type="RuleBase" id="RU000383"/>
    </source>
</evidence>
<reference evidence="12 13" key="1">
    <citation type="submission" date="2020-04" db="EMBL/GenBank/DDBJ databases">
        <authorList>
            <person name="Alioto T."/>
            <person name="Alioto T."/>
            <person name="Gomez Garrido J."/>
        </authorList>
    </citation>
    <scope>NUCLEOTIDE SEQUENCE [LARGE SCALE GENOMIC DNA]</scope>
</reference>
<dbReference type="PANTHER" id="PTHR11709:SF394">
    <property type="entry name" value="FI03373P-RELATED"/>
    <property type="match status" value="1"/>
</dbReference>
<dbReference type="Pfam" id="PF00394">
    <property type="entry name" value="Cu-oxidase"/>
    <property type="match status" value="1"/>
</dbReference>
<dbReference type="Pfam" id="PF07732">
    <property type="entry name" value="Cu-oxidase_3"/>
    <property type="match status" value="1"/>
</dbReference>
<dbReference type="GO" id="GO:0005507">
    <property type="term" value="F:copper ion binding"/>
    <property type="evidence" value="ECO:0007669"/>
    <property type="project" value="InterPro"/>
</dbReference>
<dbReference type="InterPro" id="IPR008972">
    <property type="entry name" value="Cupredoxin"/>
</dbReference>
<dbReference type="GO" id="GO:0016491">
    <property type="term" value="F:oxidoreductase activity"/>
    <property type="evidence" value="ECO:0007669"/>
    <property type="project" value="UniProtKB-KW"/>
</dbReference>
<dbReference type="GO" id="GO:0005886">
    <property type="term" value="C:plasma membrane"/>
    <property type="evidence" value="ECO:0007669"/>
    <property type="project" value="TreeGrafter"/>
</dbReference>
<keyword evidence="4" id="KW-0560">Oxidoreductase</keyword>
<comment type="similarity">
    <text evidence="8">Belongs to the cyclin family.</text>
</comment>
<gene>
    <name evidence="12" type="ORF">CLODIP_2_CD09655</name>
</gene>
<keyword evidence="13" id="KW-1185">Reference proteome</keyword>
<evidence type="ECO:0000256" key="4">
    <source>
        <dbReference type="ARBA" id="ARBA00023002"/>
    </source>
</evidence>
<dbReference type="Pfam" id="PF00134">
    <property type="entry name" value="Cyclin_N"/>
    <property type="match status" value="1"/>
</dbReference>
<dbReference type="InterPro" id="IPR006671">
    <property type="entry name" value="Cyclin_N"/>
</dbReference>
<dbReference type="InterPro" id="IPR036915">
    <property type="entry name" value="Cyclin-like_sf"/>
</dbReference>
<evidence type="ECO:0000256" key="2">
    <source>
        <dbReference type="ARBA" id="ARBA00022618"/>
    </source>
</evidence>
<dbReference type="SMART" id="SM00494">
    <property type="entry name" value="ChtBD2"/>
    <property type="match status" value="2"/>
</dbReference>
<dbReference type="FunFam" id="2.60.40.420:FF:000045">
    <property type="entry name" value="Laccase 2"/>
    <property type="match status" value="1"/>
</dbReference>
<dbReference type="GO" id="GO:0005634">
    <property type="term" value="C:nucleus"/>
    <property type="evidence" value="ECO:0007669"/>
    <property type="project" value="UniProtKB-ARBA"/>
</dbReference>
<dbReference type="InterPro" id="IPR002355">
    <property type="entry name" value="Cu_oxidase_Cu_BS"/>
</dbReference>
<dbReference type="SMART" id="SM00385">
    <property type="entry name" value="CYCLIN"/>
    <property type="match status" value="1"/>
</dbReference>
<feature type="chain" id="PRO_5035810996" description="Chitin-binding type-2 domain-containing protein" evidence="10">
    <location>
        <begin position="22"/>
        <end position="1289"/>
    </location>
</feature>
<dbReference type="Pfam" id="PF02984">
    <property type="entry name" value="Cyclin_C"/>
    <property type="match status" value="1"/>
</dbReference>
<dbReference type="GO" id="GO:0005576">
    <property type="term" value="C:extracellular region"/>
    <property type="evidence" value="ECO:0007669"/>
    <property type="project" value="InterPro"/>
</dbReference>
<dbReference type="InterPro" id="IPR001117">
    <property type="entry name" value="Cu-oxidase_2nd"/>
</dbReference>
<feature type="compositionally biased region" description="Basic and acidic residues" evidence="9">
    <location>
        <begin position="884"/>
        <end position="894"/>
    </location>
</feature>
<evidence type="ECO:0000256" key="3">
    <source>
        <dbReference type="ARBA" id="ARBA00022723"/>
    </source>
</evidence>
<dbReference type="Proteomes" id="UP000494165">
    <property type="component" value="Unassembled WGS sequence"/>
</dbReference>
<dbReference type="SUPFAM" id="SSF49503">
    <property type="entry name" value="Cupredoxins"/>
    <property type="match status" value="3"/>
</dbReference>
<dbReference type="PROSITE" id="PS00292">
    <property type="entry name" value="CYCLINS"/>
    <property type="match status" value="1"/>
</dbReference>
<comment type="caution">
    <text evidence="12">The sequence shown here is derived from an EMBL/GenBank/DDBJ whole genome shotgun (WGS) entry which is preliminary data.</text>
</comment>
<dbReference type="Gene3D" id="2.60.40.420">
    <property type="entry name" value="Cupredoxins - blue copper proteins"/>
    <property type="match status" value="3"/>
</dbReference>
<keyword evidence="7" id="KW-0131">Cell cycle</keyword>